<gene>
    <name evidence="1" type="ORF">PoB_007335700</name>
</gene>
<protein>
    <submittedName>
        <fullName evidence="1">Uncharacterized protein</fullName>
    </submittedName>
</protein>
<organism evidence="1 2">
    <name type="scientific">Plakobranchus ocellatus</name>
    <dbReference type="NCBI Taxonomy" id="259542"/>
    <lineage>
        <taxon>Eukaryota</taxon>
        <taxon>Metazoa</taxon>
        <taxon>Spiralia</taxon>
        <taxon>Lophotrochozoa</taxon>
        <taxon>Mollusca</taxon>
        <taxon>Gastropoda</taxon>
        <taxon>Heterobranchia</taxon>
        <taxon>Euthyneura</taxon>
        <taxon>Panpulmonata</taxon>
        <taxon>Sacoglossa</taxon>
        <taxon>Placobranchoidea</taxon>
        <taxon>Plakobranchidae</taxon>
        <taxon>Plakobranchus</taxon>
    </lineage>
</organism>
<reference evidence="1 2" key="1">
    <citation type="journal article" date="2021" name="Elife">
        <title>Chloroplast acquisition without the gene transfer in kleptoplastic sea slugs, Plakobranchus ocellatus.</title>
        <authorList>
            <person name="Maeda T."/>
            <person name="Takahashi S."/>
            <person name="Yoshida T."/>
            <person name="Shimamura S."/>
            <person name="Takaki Y."/>
            <person name="Nagai Y."/>
            <person name="Toyoda A."/>
            <person name="Suzuki Y."/>
            <person name="Arimoto A."/>
            <person name="Ishii H."/>
            <person name="Satoh N."/>
            <person name="Nishiyama T."/>
            <person name="Hasebe M."/>
            <person name="Maruyama T."/>
            <person name="Minagawa J."/>
            <person name="Obokata J."/>
            <person name="Shigenobu S."/>
        </authorList>
    </citation>
    <scope>NUCLEOTIDE SEQUENCE [LARGE SCALE GENOMIC DNA]</scope>
</reference>
<dbReference type="EMBL" id="BLXT01008226">
    <property type="protein sequence ID" value="GFO46852.1"/>
    <property type="molecule type" value="Genomic_DNA"/>
</dbReference>
<proteinExistence type="predicted"/>
<name>A0AAV4DS32_9GAST</name>
<evidence type="ECO:0000313" key="1">
    <source>
        <dbReference type="EMBL" id="GFO46852.1"/>
    </source>
</evidence>
<sequence length="166" mass="18442">MVAHYLNPLYVYYLMHRALAVGNITALKHVLTCLETVVTVDEVSRLAGKDRWSDSPGKVRWLLWFYDAVAEAGEYMVVEAGEYLVVEAGVYLWVEVGRYLVVEAEAGVYLVVEAGEYLVVEAGVYLVVEAGKYLMVEAGEYPVVEAGVYGARFRCDLAVEAGEYLV</sequence>
<comment type="caution">
    <text evidence="1">The sequence shown here is derived from an EMBL/GenBank/DDBJ whole genome shotgun (WGS) entry which is preliminary data.</text>
</comment>
<dbReference type="Proteomes" id="UP000735302">
    <property type="component" value="Unassembled WGS sequence"/>
</dbReference>
<keyword evidence="2" id="KW-1185">Reference proteome</keyword>
<evidence type="ECO:0000313" key="2">
    <source>
        <dbReference type="Proteomes" id="UP000735302"/>
    </source>
</evidence>
<accession>A0AAV4DS32</accession>
<dbReference type="AlphaFoldDB" id="A0AAV4DS32"/>